<dbReference type="RefSeq" id="WP_136424319.1">
    <property type="nucleotide sequence ID" value="NZ_SSSN01000005.1"/>
</dbReference>
<dbReference type="Proteomes" id="UP000307380">
    <property type="component" value="Unassembled WGS sequence"/>
</dbReference>
<proteinExistence type="predicted"/>
<feature type="transmembrane region" description="Helical" evidence="1">
    <location>
        <begin position="81"/>
        <end position="103"/>
    </location>
</feature>
<evidence type="ECO:0000313" key="3">
    <source>
        <dbReference type="Proteomes" id="UP000307380"/>
    </source>
</evidence>
<name>A0A4S4FW46_9MICO</name>
<dbReference type="OrthoDB" id="9953861at2"/>
<feature type="transmembrane region" description="Helical" evidence="1">
    <location>
        <begin position="31"/>
        <end position="52"/>
    </location>
</feature>
<keyword evidence="3" id="KW-1185">Reference proteome</keyword>
<comment type="caution">
    <text evidence="2">The sequence shown here is derived from an EMBL/GenBank/DDBJ whole genome shotgun (WGS) entry which is preliminary data.</text>
</comment>
<keyword evidence="1" id="KW-0472">Membrane</keyword>
<sequence>MVENASDGAVMTRVDGMVMLPSRHRGALRHVSGFAVVVAALLFAGSVVLAILSEVQSDYFGTRSEASGGFDSTVFPPFDDLTWLMAMVSPLLTGACLALTITLRRLTRPYWSQ</sequence>
<protein>
    <submittedName>
        <fullName evidence="2">Uncharacterized protein</fullName>
    </submittedName>
</protein>
<keyword evidence="1" id="KW-1133">Transmembrane helix</keyword>
<dbReference type="EMBL" id="SSSN01000005">
    <property type="protein sequence ID" value="THG34521.1"/>
    <property type="molecule type" value="Genomic_DNA"/>
</dbReference>
<organism evidence="2 3">
    <name type="scientific">Orlajensenia flava</name>
    <dbReference type="NCBI Taxonomy" id="2565934"/>
    <lineage>
        <taxon>Bacteria</taxon>
        <taxon>Bacillati</taxon>
        <taxon>Actinomycetota</taxon>
        <taxon>Actinomycetes</taxon>
        <taxon>Micrococcales</taxon>
        <taxon>Microbacteriaceae</taxon>
        <taxon>Orlajensenia</taxon>
    </lineage>
</organism>
<dbReference type="AlphaFoldDB" id="A0A4S4FW46"/>
<accession>A0A4S4FW46</accession>
<keyword evidence="1" id="KW-0812">Transmembrane</keyword>
<gene>
    <name evidence="2" type="ORF">E6C70_09710</name>
</gene>
<evidence type="ECO:0000313" key="2">
    <source>
        <dbReference type="EMBL" id="THG34521.1"/>
    </source>
</evidence>
<reference evidence="2 3" key="1">
    <citation type="submission" date="2019-04" db="EMBL/GenBank/DDBJ databases">
        <authorList>
            <person name="Jiang L."/>
        </authorList>
    </citation>
    <scope>NUCLEOTIDE SEQUENCE [LARGE SCALE GENOMIC DNA]</scope>
    <source>
        <strain evidence="2 3">YIM 131861</strain>
    </source>
</reference>
<evidence type="ECO:0000256" key="1">
    <source>
        <dbReference type="SAM" id="Phobius"/>
    </source>
</evidence>